<feature type="domain" description="IF rod" evidence="8">
    <location>
        <begin position="223"/>
        <end position="536"/>
    </location>
</feature>
<protein>
    <submittedName>
        <fullName evidence="9">Keratin, type II cuticular Hb4</fullName>
    </submittedName>
</protein>
<dbReference type="InterPro" id="IPR039008">
    <property type="entry name" value="IF_rod_dom"/>
</dbReference>
<feature type="coiled-coil region" evidence="6">
    <location>
        <begin position="3806"/>
        <end position="3833"/>
    </location>
</feature>
<evidence type="ECO:0000256" key="7">
    <source>
        <dbReference type="SAM" id="MobiDB-lite"/>
    </source>
</evidence>
<feature type="coiled-coil region" evidence="6">
    <location>
        <begin position="1934"/>
        <end position="1982"/>
    </location>
</feature>
<dbReference type="SUPFAM" id="SSF64593">
    <property type="entry name" value="Intermediate filament protein, coiled coil region"/>
    <property type="match status" value="19"/>
</dbReference>
<gene>
    <name evidence="9" type="ORF">J0S82_002438</name>
</gene>
<keyword evidence="10" id="KW-1185">Reference proteome</keyword>
<name>A0A8J6AGE8_GALPY</name>
<dbReference type="PROSITE" id="PS51842">
    <property type="entry name" value="IF_ROD_2"/>
    <property type="match status" value="7"/>
</dbReference>
<dbReference type="PANTHER" id="PTHR45616">
    <property type="entry name" value="GATA-TYPE DOMAIN-CONTAINING PROTEIN"/>
    <property type="match status" value="1"/>
</dbReference>
<feature type="domain" description="IF rod" evidence="8">
    <location>
        <begin position="1881"/>
        <end position="2192"/>
    </location>
</feature>
<evidence type="ECO:0000256" key="5">
    <source>
        <dbReference type="RuleBase" id="RU000685"/>
    </source>
</evidence>
<reference evidence="9" key="1">
    <citation type="journal article" date="2021" name="Evol. Appl.">
        <title>The genome of the Pyrenean desman and the effects of bottlenecks and inbreeding on the genomic landscape of an endangered species.</title>
        <authorList>
            <person name="Escoda L."/>
            <person name="Castresana J."/>
        </authorList>
    </citation>
    <scope>NUCLEOTIDE SEQUENCE</scope>
    <source>
        <strain evidence="9">IBE-C5619</strain>
    </source>
</reference>
<evidence type="ECO:0000259" key="8">
    <source>
        <dbReference type="PROSITE" id="PS51842"/>
    </source>
</evidence>
<proteinExistence type="inferred from homology"/>
<feature type="domain" description="IF rod" evidence="8">
    <location>
        <begin position="2435"/>
        <end position="2747"/>
    </location>
</feature>
<comment type="caution">
    <text evidence="9">The sequence shown here is derived from an EMBL/GenBank/DDBJ whole genome shotgun (WGS) entry which is preliminary data.</text>
</comment>
<evidence type="ECO:0000256" key="2">
    <source>
        <dbReference type="ARBA" id="ARBA00022754"/>
    </source>
</evidence>
<dbReference type="GO" id="GO:0045095">
    <property type="term" value="C:keratin filament"/>
    <property type="evidence" value="ECO:0007669"/>
    <property type="project" value="InterPro"/>
</dbReference>
<dbReference type="Pfam" id="PF00038">
    <property type="entry name" value="Filament"/>
    <property type="match status" value="10"/>
</dbReference>
<feature type="domain" description="IF rod" evidence="8">
    <location>
        <begin position="1356"/>
        <end position="1682"/>
    </location>
</feature>
<feature type="domain" description="IF rod" evidence="8">
    <location>
        <begin position="808"/>
        <end position="1121"/>
    </location>
</feature>
<dbReference type="GO" id="GO:0005615">
    <property type="term" value="C:extracellular space"/>
    <property type="evidence" value="ECO:0007669"/>
    <property type="project" value="TreeGrafter"/>
</dbReference>
<feature type="coiled-coil region" evidence="6">
    <location>
        <begin position="2645"/>
        <end position="2725"/>
    </location>
</feature>
<feature type="coiled-coil region" evidence="6">
    <location>
        <begin position="1580"/>
        <end position="1660"/>
    </location>
</feature>
<feature type="compositionally biased region" description="Polar residues" evidence="7">
    <location>
        <begin position="1204"/>
        <end position="1218"/>
    </location>
</feature>
<feature type="coiled-coil region" evidence="6">
    <location>
        <begin position="3629"/>
        <end position="3712"/>
    </location>
</feature>
<dbReference type="GO" id="GO:0045109">
    <property type="term" value="P:intermediate filament organization"/>
    <property type="evidence" value="ECO:0007669"/>
    <property type="project" value="TreeGrafter"/>
</dbReference>
<dbReference type="OrthoDB" id="9844592at2759"/>
<feature type="compositionally biased region" description="Low complexity" evidence="7">
    <location>
        <begin position="560"/>
        <end position="580"/>
    </location>
</feature>
<feature type="coiled-coil region" evidence="6">
    <location>
        <begin position="1353"/>
        <end position="1487"/>
    </location>
</feature>
<dbReference type="InterPro" id="IPR003054">
    <property type="entry name" value="Keratin_II"/>
</dbReference>
<dbReference type="PROSITE" id="PS00226">
    <property type="entry name" value="IF_ROD_1"/>
    <property type="match status" value="7"/>
</dbReference>
<feature type="domain" description="IF rod" evidence="8">
    <location>
        <begin position="3008"/>
        <end position="3351"/>
    </location>
</feature>
<evidence type="ECO:0000256" key="6">
    <source>
        <dbReference type="SAM" id="Coils"/>
    </source>
</evidence>
<feature type="region of interest" description="Disordered" evidence="7">
    <location>
        <begin position="1182"/>
        <end position="1240"/>
    </location>
</feature>
<dbReference type="SMART" id="SM01391">
    <property type="entry name" value="Filament"/>
    <property type="match status" value="7"/>
</dbReference>
<comment type="similarity">
    <text evidence="4 5">Belongs to the intermediate filament family.</text>
</comment>
<sequence>FLDAGGDLTVCQAQPFPICKLTFQQQPSPFSPYINRCRQLDSQTAPLRSAFASHLFFVLLLVVGTMSAQCTTRSQSSKSHRGFSASSARVPGACRSGFSSFSVSRSRGSGGLGGVCGGAGFGSRSLYNLGGSQRISIGGGSCVSRVGGGYGFGGGAGSGFGFGGGAGSGFGFGGGAGFGAGFGGPGFPVCPPGGIQEVTVNQSLLTPMNLQIDPTIQRVRTEEREQIKTLNNKFASFIDKVRFLEQQNKVLDTKWTLLQEQGTRTVRQNLEPLFEQYISNLRRQLDSIVGERGRLDSELRAMQDTVEDFKGKYEDEINRRTAAENEFVTLKKDVDAAYMNKVELQSKVDALIDEINFLKAFYDAELSQMQTHISDTSVVLSMDNNRCLDLDGIIAEVKAQYEDIAQRSRAEAESWYHSKYEELKVSAGRHGDDLRNTKQEIAELNRMIQRLRSEIDHVKKQCASLQASIADAEQRGELALKDAKGKLMELEDALQKAKQDMARMLREYQELMNTKLALDVEIATYRKLLEGEECRAGSQGAPGSGSRAALTAAPRDSQQPGSRGSAHPAPSPPASGGVSEAEWRRRWTTVVQSSASGGYGGASGLGSGLCLSGGSGYSYGSGHSLGGGFSSGSGRGMGGGLCSSGGSTSTVNAQCTTRSQSSKSHRGFSASSARVPGACRSGFSSFSVSRSRGSGGLGGVCGGAGFGSRSLYNLGGSQRISIGGGSCVSRVGGGYGFGGGAGSGFGFGGGAGSGFGFGGGAGFGAGFGGPGFPVCPPGGIQEVTVNQSLLTPMNLQIDPTIQRVRTEEREQIKTLNNKFASFIDKVRFLEQQNKVLDTKWTLLQEQGTRTVRQNLEPLFEQYISNLRRQLDSIVGERGRLDSELRAMQDTVEDFKGKYEDEINRRTAAENEFVTLKKDVDAAYMNKVELQSKVDALIDEINFLKAFYDAELSQMQTHISDTSVVLSMDNNRCLDLDGIIAEVKAQYEDIAQRSRAEAESWYHSKYEELKVSAGRHGDDLRNTKQEIAELNRMIQRLRSEIDHVKKQCASLQASIADAEQRGELALKDAKGKLMELEDALQKAKQDMARMLREYQELMNTKLALDVEIATYRKLLEGEECRLSGEGVGQVSISVVQSSASGGYGGASGLGSGLCLSGGSGYSYGSGHSLGGGFSSGSGRGMGGGLCSSGGSTSTEPPPGALLQPSAPTMSRQSTVTFQTGGRRGFSAASATTPANGRSRFSSVSVARSTVGSGGLGRNSGAGAGFGSRSLYNLGGTKRVSIGGCGSNFRSGFGGRASSGFGVSSGFGYGGGLGGGYGGAGFPVCPAGGIQEVTVNQSLLTPLNLQIDPSIQRVRKEEKEQIKTLNNKFASFIDKVRFLEQQNKVLETKWNLLQEQGSKTVRQNLEPFFDAYINDLRRQLDGTTTERGRLDAELRNMQDVVEDFKVRYEDEINKRTAAENEFVALKKDVDAAYMNKVELEAKVNSLTDETNFLRMFFEAELSQMQTQVSDTSVVLSMDNNRSLDLDGIIAEVRAQYEDIANRSRAEAESWYQTKVSVGTSTVGSRAHYEELQVTAGRHGDDLRNTKQEISEMNRVIQRLRTEIDNVKKQCSSLQTAIADAEQRGELALKDARAKLVDLEEALQKAKQDMARLLREYQELMNVKLALDVEIATYRKLLEGEECRLSGEGVSPVNIWHRPPVILTMSLSSAAVVSSTVTSGYGGGSGIGGGNLGLGGGSSYSFTTSALTMTQRSCVTVKSGGTRNFSASSSASCRPSFSSISVSQGGKSFGCGLGSGFGTRSLHSLGGSNRISVSGGYRSSQTSFGGTGYGLGSGRMGGVYGGYGFGGGMIPGAGGIHEVTVNQSLLTPLHLEIDPSLQRVRKEEKEQIKTLNNKFASFIDKVRFLEQQNKVLETKWNLLQEHKITRTNLEPMFEAYISSLRRQLDCLGGERTRLEMELKNMQDVVEDFKNKYEEEINKRTVAENEFVMLKKDVDAAYMSKVELEAKVDAIMDEINFLRAFYEAELAQLQAQISETSVILSMDNNRKLDLDSIISEVKAQYEDIANRSRAEAESWYQTKYEELQRSAGQHGDDLRTTKMEISELNRMIQRLRSEIENLKKQCSTIQASIADAEQRGELALKDARSKLAELEDALQKAKQDMARMLREYQELMNVKLALDMEIATYRKLLEGEECRPVDSAFWLLLPVRSGETYFDLLTPRRGVQRTPVAERWSPEVWRSHRARKWRCPPACPVPSLRSGGLLRGLGLQRGQWPLHGRKRLQQQRLLWRQQQRRRRQRLQLLQQPEHGQQLQHTHHGAISLPPSPAMSCRSFQQGSRSFSSCSAILPRTVTHYAVSKGLCRPGGGGGLRALGCLGSRSLCNVGFGRPRVASRCGLPGFGYRVGATCGPAACITPVTINESLLVPLDLEIDPTVQRVKRDEKEQIKCLNNRFVSFINKVRFLEQKNKLLETKWNFMQQQRCCQSNMEPLFETYIGALRRQLDCVAGDRARLEAELCSLQGSLESYKKKYEEELSLRPCAENEFVALKKDVDTAFLMKADLETNVEALVQEIDFLKGLYEEEICLLQSQISETSVIVKMDNSRELDVDGIIAEIKAQYDEIASRSKAEAEAWYQCRQYEELRMTAGNHCDSLRNRKNEILEMNKLIQRLQQEIENVKAQRCKLEGAIAEAEQQGEAALSDAKCKLAGLEEALQKAKQDMACLLKEYQEVMNSKLGLDIEIATYRRLLEGEEHRLCEGIGPVNISVSSSKGAILYEPCVVSTPMLRTEYCPGGTSAVKGSSGGCSVVGTGVPGLWEWAELQHEARNWGWLLLPQLLLCFPQETIMSCRSYRVSSGRRVGNFSSCSAVTPQHLNRLRASSVSCRSGQSFRGHGGFGSRSVISFGSCSPRMAAVGPRPLCCGAGFGAGGGMAFGFGDGSCAGLGFGAGSGVGLGFGAGGGLGYGFGGPGFGGPGFGYRVGGIGGPAAPSITAVTVNQSLLTPLNLEIDPNAQRVKKDEKEQIKTLNNKFASFIDKVRFLEQQNKLLETKWNFLQEQKCTRSNMEPLFETYITNLRRQLDAVTGDRARLEAERNHLQDVLEGFKKKYEEEVGCRANAENEFVTLKKDVDTAFLNKSDLEANADTLTQDIDFLKALYMEEIQLLQSHISETSVIVKMDNSRDLNLDGIISDIKAQYEEIARRSRADAEAWYQSKYEEMRVTAGQHCDNLRNTRDEINELTRLIQRLKAEIEHAKAQVGEGMERKSQREEGQDPKLWDPRPTGKLPSLQRAKLEAAVAEAEQQGEAALNDAKCKLADLEGALQQAKQDMARQLREYQELMNVKLGLDIEIATYRRLLEGEEIRICEGVGPVNISVSSSRGGMVCGPDTMVSGSGLSHGGVTYSSSNSVRYSGGACSSSLGGGSRGGSVLIGEACAPSLPCPMPTEGGFSSCSGGRNSRSSSVRFASTTSCRTKINPGCGVTRTFSSCSAVAPKTGNRCCITAAPYRGVSCYRGITGFGSRSLSNLGSCGPRMAMGGIRAGSCGRSFGYRSGGVCGPSPPCITTVSVNESLLTPLNLEIDPNAQCVKHEEKEQIKCLNSKFAAFIDKVRFLEQQNKLLETKWQFYQNRQCCESNLEPLFNGYIETLRREAECVEADSGRLAAELNHVQEVLEGYKKKYEEEVALRATAENEFVVLKKDVDCAYLRKSDLEANVEALVEESSFLKRLYDEVRGQMPIARTGGQEEGTLGEGRGREIRVLHAHISDTSVIVKMDNSRDLNMDCVVAEIKAQYDDVASRSRAEAESWYRSKMKATVIRHGETLRRTKEEINELNRMIQRLTAEIENAKCQLPAPSCPAPQAQVSHTMPSLIRILTSPSSQRAKLEAAVAEAEQQGEAALTDARCKLAGLEEALQKAKQDMACLLKEYQEVMNSKLGLDIEIATYRRLLEGEEHSLFQGCRWACPAGLCVTKTEHTTGSSCPRPKTPSHTGALSESSSVSRTNEVFFPHRLCEGVGSVNVCKYLRETPPPKMALLMSKVEACNLTHCVSNIPNGRSLVILPQAPHGQLRQLAKADLSAPGGDHGELQAMERHQGSLAWLPSRAEMLREGGVSSSRGGVSCGGLTCSTTPGRQIASGPMATGGSITVMAPDSCNPCQPRSANFSCGSS</sequence>
<feature type="compositionally biased region" description="Polar residues" evidence="7">
    <location>
        <begin position="3969"/>
        <end position="3979"/>
    </location>
</feature>
<feature type="region of interest" description="Disordered" evidence="7">
    <location>
        <begin position="3956"/>
        <end position="3979"/>
    </location>
</feature>
<feature type="non-terminal residue" evidence="9">
    <location>
        <position position="1"/>
    </location>
</feature>
<feature type="domain" description="IF rod" evidence="8">
    <location>
        <begin position="3576"/>
        <end position="3938"/>
    </location>
</feature>
<dbReference type="Gene3D" id="1.20.5.500">
    <property type="entry name" value="Single helix bin"/>
    <property type="match status" value="7"/>
</dbReference>
<feature type="coiled-coil region" evidence="6">
    <location>
        <begin position="1019"/>
        <end position="1099"/>
    </location>
</feature>
<feature type="coiled-coil region" evidence="6">
    <location>
        <begin position="3277"/>
        <end position="3329"/>
    </location>
</feature>
<dbReference type="EMBL" id="JAGFMF010011636">
    <property type="protein sequence ID" value="KAG8518337.1"/>
    <property type="molecule type" value="Genomic_DNA"/>
</dbReference>
<feature type="compositionally biased region" description="Polar residues" evidence="7">
    <location>
        <begin position="652"/>
        <end position="662"/>
    </location>
</feature>
<keyword evidence="2 5" id="KW-0403">Intermediate filament</keyword>
<dbReference type="GO" id="GO:0031424">
    <property type="term" value="P:keratinization"/>
    <property type="evidence" value="ECO:0007669"/>
    <property type="project" value="TreeGrafter"/>
</dbReference>
<dbReference type="InterPro" id="IPR032444">
    <property type="entry name" value="Keratin_2_head"/>
</dbReference>
<dbReference type="GO" id="GO:0030280">
    <property type="term" value="F:structural constituent of skin epidermis"/>
    <property type="evidence" value="ECO:0007669"/>
    <property type="project" value="TreeGrafter"/>
</dbReference>
<feature type="coiled-coil region" evidence="6">
    <location>
        <begin position="1878"/>
        <end position="1905"/>
    </location>
</feature>
<feature type="compositionally biased region" description="Basic and acidic residues" evidence="7">
    <location>
        <begin position="3244"/>
        <end position="3265"/>
    </location>
</feature>
<keyword evidence="3 6" id="KW-0175">Coiled coil</keyword>
<feature type="non-terminal residue" evidence="9">
    <location>
        <position position="4149"/>
    </location>
</feature>
<dbReference type="Pfam" id="PF16208">
    <property type="entry name" value="Keratin_2_head"/>
    <property type="match status" value="7"/>
</dbReference>
<dbReference type="FunFam" id="1.20.5.500:FF:000001">
    <property type="entry name" value="Type II keratin 23"/>
    <property type="match status" value="7"/>
</dbReference>
<dbReference type="Gene3D" id="1.20.5.170">
    <property type="match status" value="7"/>
</dbReference>
<evidence type="ECO:0000313" key="9">
    <source>
        <dbReference type="EMBL" id="KAG8518337.1"/>
    </source>
</evidence>
<feature type="coiled-coil region" evidence="6">
    <location>
        <begin position="434"/>
        <end position="514"/>
    </location>
</feature>
<feature type="coiled-coil region" evidence="6">
    <location>
        <begin position="2090"/>
        <end position="2170"/>
    </location>
</feature>
<evidence type="ECO:0000256" key="1">
    <source>
        <dbReference type="ARBA" id="ARBA00022744"/>
    </source>
</evidence>
<accession>A0A8J6AGE8</accession>
<dbReference type="FunFam" id="1.20.5.170:FF:000004">
    <property type="entry name" value="Keratin, type II cytoskeletal 5"/>
    <property type="match status" value="7"/>
</dbReference>
<dbReference type="InterPro" id="IPR018039">
    <property type="entry name" value="IF_conserved"/>
</dbReference>
<dbReference type="PANTHER" id="PTHR45616:SF39">
    <property type="entry name" value="KERATIN, TYPE II CYTOSKELETAL 6A-RELATED"/>
    <property type="match status" value="1"/>
</dbReference>
<feature type="coiled-coil region" evidence="6">
    <location>
        <begin position="3005"/>
        <end position="3095"/>
    </location>
</feature>
<evidence type="ECO:0000313" key="10">
    <source>
        <dbReference type="Proteomes" id="UP000700334"/>
    </source>
</evidence>
<feature type="coiled-coil region" evidence="6">
    <location>
        <begin position="3864"/>
        <end position="3916"/>
    </location>
</feature>
<feature type="region of interest" description="Disordered" evidence="7">
    <location>
        <begin position="3244"/>
        <end position="3269"/>
    </location>
</feature>
<evidence type="ECO:0000256" key="4">
    <source>
        <dbReference type="ARBA" id="ARBA00061646"/>
    </source>
</evidence>
<dbReference type="Proteomes" id="UP000700334">
    <property type="component" value="Unassembled WGS sequence"/>
</dbReference>
<evidence type="ECO:0000256" key="3">
    <source>
        <dbReference type="ARBA" id="ARBA00023054"/>
    </source>
</evidence>
<dbReference type="FunFam" id="1.20.5.1160:FF:000001">
    <property type="entry name" value="Keratin type II"/>
    <property type="match status" value="7"/>
</dbReference>
<dbReference type="Gene3D" id="1.20.5.1160">
    <property type="entry name" value="Vasodilator-stimulated phosphoprotein"/>
    <property type="match status" value="7"/>
</dbReference>
<feature type="region of interest" description="Disordered" evidence="7">
    <location>
        <begin position="652"/>
        <end position="671"/>
    </location>
</feature>
<feature type="region of interest" description="Disordered" evidence="7">
    <location>
        <begin position="534"/>
        <end position="583"/>
    </location>
</feature>
<dbReference type="PRINTS" id="PR01276">
    <property type="entry name" value="TYPE2KERATIN"/>
</dbReference>
<keyword evidence="1" id="KW-0416">Keratin</keyword>
<organism evidence="9 10">
    <name type="scientific">Galemys pyrenaicus</name>
    <name type="common">Iberian desman</name>
    <name type="synonym">Pyrenean desman</name>
    <dbReference type="NCBI Taxonomy" id="202257"/>
    <lineage>
        <taxon>Eukaryota</taxon>
        <taxon>Metazoa</taxon>
        <taxon>Chordata</taxon>
        <taxon>Craniata</taxon>
        <taxon>Vertebrata</taxon>
        <taxon>Euteleostomi</taxon>
        <taxon>Mammalia</taxon>
        <taxon>Eutheria</taxon>
        <taxon>Laurasiatheria</taxon>
        <taxon>Eulipotyphla</taxon>
        <taxon>Talpidae</taxon>
        <taxon>Galemys</taxon>
    </lineage>
</organism>